<reference evidence="2 3" key="1">
    <citation type="submission" date="2014-07" db="EMBL/GenBank/DDBJ databases">
        <title>Biosystematic studies on Modestobacter strains isolated from extreme hyper-arid desert soil and from historic building.</title>
        <authorList>
            <person name="Bukarasam K."/>
            <person name="Bull A."/>
            <person name="Girard G."/>
            <person name="van Wezel G."/>
            <person name="Goodfellow M."/>
        </authorList>
    </citation>
    <scope>NUCLEOTIDE SEQUENCE [LARGE SCALE GENOMIC DNA]</scope>
    <source>
        <strain evidence="2 3">KNN45-2b</strain>
    </source>
</reference>
<dbReference type="InterPro" id="IPR024344">
    <property type="entry name" value="MDMPI_metal-binding"/>
</dbReference>
<sequence length="209" mass="23125">MDRERVWGQVTDERRAVLDLLEELTPAEWDAPTLCAGWRVRELVAHLTMPTRTGPLAATVGLARARFDVDRYFAEWAVEHGRAPTAELLQQWRDVVTSGRRPRDGTPGGVLVETVAHAQDLRRPLGRPAATPPDRLRTALDVAVRRGRPFRGRQRAAGLRWVGTDVDWTWGTPGDPEVRGHGDDLLLAMLGRPAVLRDLSGTGVVRLAG</sequence>
<dbReference type="Pfam" id="PF11716">
    <property type="entry name" value="MDMPI_N"/>
    <property type="match status" value="1"/>
</dbReference>
<organism evidence="2 3">
    <name type="scientific">Modestobacter caceresii</name>
    <dbReference type="NCBI Taxonomy" id="1522368"/>
    <lineage>
        <taxon>Bacteria</taxon>
        <taxon>Bacillati</taxon>
        <taxon>Actinomycetota</taxon>
        <taxon>Actinomycetes</taxon>
        <taxon>Geodermatophilales</taxon>
        <taxon>Geodermatophilaceae</taxon>
        <taxon>Modestobacter</taxon>
    </lineage>
</organism>
<dbReference type="EMBL" id="JPMX01000028">
    <property type="protein sequence ID" value="KGH47126.1"/>
    <property type="molecule type" value="Genomic_DNA"/>
</dbReference>
<dbReference type="SUPFAM" id="SSF109854">
    <property type="entry name" value="DinB/YfiT-like putative metalloenzymes"/>
    <property type="match status" value="1"/>
</dbReference>
<evidence type="ECO:0000313" key="2">
    <source>
        <dbReference type="EMBL" id="KGH47126.1"/>
    </source>
</evidence>
<gene>
    <name evidence="2" type="ORF">IN07_08590</name>
</gene>
<protein>
    <recommendedName>
        <fullName evidence="1">Mycothiol-dependent maleylpyruvate isomerase metal-binding domain-containing protein</fullName>
    </recommendedName>
</protein>
<keyword evidence="3" id="KW-1185">Reference proteome</keyword>
<evidence type="ECO:0000259" key="1">
    <source>
        <dbReference type="Pfam" id="PF11716"/>
    </source>
</evidence>
<evidence type="ECO:0000313" key="3">
    <source>
        <dbReference type="Proteomes" id="UP000029713"/>
    </source>
</evidence>
<dbReference type="RefSeq" id="WP_036335117.1">
    <property type="nucleotide sequence ID" value="NZ_JPMX01000028.1"/>
</dbReference>
<dbReference type="Proteomes" id="UP000029713">
    <property type="component" value="Unassembled WGS sequence"/>
</dbReference>
<comment type="caution">
    <text evidence="2">The sequence shown here is derived from an EMBL/GenBank/DDBJ whole genome shotgun (WGS) entry which is preliminary data.</text>
</comment>
<dbReference type="InterPro" id="IPR017517">
    <property type="entry name" value="Maleyloyr_isom"/>
</dbReference>
<dbReference type="AlphaFoldDB" id="A0A098YBE0"/>
<dbReference type="GO" id="GO:0046872">
    <property type="term" value="F:metal ion binding"/>
    <property type="evidence" value="ECO:0007669"/>
    <property type="project" value="InterPro"/>
</dbReference>
<accession>A0A098YBE0</accession>
<dbReference type="InterPro" id="IPR034660">
    <property type="entry name" value="DinB/YfiT-like"/>
</dbReference>
<dbReference type="Gene3D" id="1.20.120.450">
    <property type="entry name" value="dinb family like domain"/>
    <property type="match status" value="1"/>
</dbReference>
<name>A0A098YBE0_9ACTN</name>
<feature type="domain" description="Mycothiol-dependent maleylpyruvate isomerase metal-binding" evidence="1">
    <location>
        <begin position="11"/>
        <end position="97"/>
    </location>
</feature>
<dbReference type="NCBIfam" id="TIGR03083">
    <property type="entry name" value="maleylpyruvate isomerase family mycothiol-dependent enzyme"/>
    <property type="match status" value="1"/>
</dbReference>
<dbReference type="STRING" id="1522368.IN07_08590"/>
<proteinExistence type="predicted"/>